<gene>
    <name evidence="3" type="ORF">SAMN05421863_100555</name>
</gene>
<feature type="region of interest" description="Disordered" evidence="1">
    <location>
        <begin position="68"/>
        <end position="93"/>
    </location>
</feature>
<dbReference type="Proteomes" id="UP000183287">
    <property type="component" value="Unassembled WGS sequence"/>
</dbReference>
<dbReference type="InterPro" id="IPR002477">
    <property type="entry name" value="Peptidoglycan-bd-like"/>
</dbReference>
<dbReference type="AlphaFoldDB" id="A0A1I4KXU0"/>
<name>A0A1I4KXU0_9PROT</name>
<evidence type="ECO:0000259" key="2">
    <source>
        <dbReference type="Pfam" id="PF01471"/>
    </source>
</evidence>
<dbReference type="Pfam" id="PF01471">
    <property type="entry name" value="PG_binding_1"/>
    <property type="match status" value="1"/>
</dbReference>
<sequence>MKYALNLEPEIVGDAFEMNGFEGEATYSFWEPGGKPDYEYETSAGFDTELGEAEWKAKIRRDQRMPMRPAGLRPAAYRRPGSSSQPKSRGNYPFHKPFGKYRRWPGGVITAPHVCTCPAPNCPRHGSEYVRWVQSSLNQIMNLRLAVTGIMDVPTRSALRSFQEKQGLPVDGIAGPESKDALIGAKSGKLSGIGATKPAEPAMPEPAEPASTNPAAEFKFEWETFSDEFEDAEEMTEAEPEWLGSEWEETLDPEITMLSDGALDGWPGEWEVGRDASLAAIAEQIAARRPISVSAMELEEEKPARRWTRCFKGADVERVRKVYQDNTIAAGANSVDRASCIVMFNVALGQLLKLKTKESQARSKSSRKVQMGALTTETIEKAMAQLRTAGFARPAISIDFFDRRNKTAGTLRPERLKKSVQKAVLNLSTVKGCWYAYGLSIMDGYHSVLLLIDKTGNDGKIYWLDQFSSDIDDDVTTTLDQRITTKTQGWWQAVKDRKNVGYNTPARVWPLRKLISS</sequence>
<dbReference type="Gene3D" id="1.10.101.10">
    <property type="entry name" value="PGBD-like superfamily/PGBD"/>
    <property type="match status" value="1"/>
</dbReference>
<evidence type="ECO:0000256" key="1">
    <source>
        <dbReference type="SAM" id="MobiDB-lite"/>
    </source>
</evidence>
<feature type="domain" description="Peptidoglycan binding-like" evidence="2">
    <location>
        <begin position="128"/>
        <end position="182"/>
    </location>
</feature>
<dbReference type="OrthoDB" id="8541952at2"/>
<accession>A0A1I4KXU0</accession>
<dbReference type="InterPro" id="IPR036366">
    <property type="entry name" value="PGBDSf"/>
</dbReference>
<evidence type="ECO:0000313" key="3">
    <source>
        <dbReference type="EMBL" id="SFL83471.1"/>
    </source>
</evidence>
<evidence type="ECO:0000313" key="4">
    <source>
        <dbReference type="Proteomes" id="UP000183287"/>
    </source>
</evidence>
<keyword evidence="4" id="KW-1185">Reference proteome</keyword>
<dbReference type="SUPFAM" id="SSF47090">
    <property type="entry name" value="PGBD-like"/>
    <property type="match status" value="1"/>
</dbReference>
<organism evidence="3 4">
    <name type="scientific">Nitrosomonas communis</name>
    <dbReference type="NCBI Taxonomy" id="44574"/>
    <lineage>
        <taxon>Bacteria</taxon>
        <taxon>Pseudomonadati</taxon>
        <taxon>Pseudomonadota</taxon>
        <taxon>Betaproteobacteria</taxon>
        <taxon>Nitrosomonadales</taxon>
        <taxon>Nitrosomonadaceae</taxon>
        <taxon>Nitrosomonas</taxon>
    </lineage>
</organism>
<protein>
    <submittedName>
        <fullName evidence="3">Putative peptidoglycan binding domain-containing protein</fullName>
    </submittedName>
</protein>
<proteinExistence type="predicted"/>
<reference evidence="4" key="1">
    <citation type="submission" date="2016-10" db="EMBL/GenBank/DDBJ databases">
        <authorList>
            <person name="Varghese N."/>
            <person name="Submissions S."/>
        </authorList>
    </citation>
    <scope>NUCLEOTIDE SEQUENCE [LARGE SCALE GENOMIC DNA]</scope>
    <source>
        <strain evidence="4">Nm44</strain>
    </source>
</reference>
<dbReference type="EMBL" id="FOUB01000005">
    <property type="protein sequence ID" value="SFL83471.1"/>
    <property type="molecule type" value="Genomic_DNA"/>
</dbReference>
<dbReference type="InterPro" id="IPR036365">
    <property type="entry name" value="PGBD-like_sf"/>
</dbReference>